<dbReference type="AlphaFoldDB" id="A0A2U1PAQ8"/>
<comment type="caution">
    <text evidence="2">The sequence shown here is derived from an EMBL/GenBank/DDBJ whole genome shotgun (WGS) entry which is preliminary data.</text>
</comment>
<dbReference type="PANTHER" id="PTHR33710">
    <property type="entry name" value="BNAC02G09200D PROTEIN"/>
    <property type="match status" value="1"/>
</dbReference>
<feature type="compositionally biased region" description="Basic residues" evidence="1">
    <location>
        <begin position="417"/>
        <end position="426"/>
    </location>
</feature>
<evidence type="ECO:0000313" key="2">
    <source>
        <dbReference type="EMBL" id="PWA82838.1"/>
    </source>
</evidence>
<feature type="region of interest" description="Disordered" evidence="1">
    <location>
        <begin position="287"/>
        <end position="446"/>
    </location>
</feature>
<keyword evidence="3" id="KW-1185">Reference proteome</keyword>
<dbReference type="Proteomes" id="UP000245207">
    <property type="component" value="Unassembled WGS sequence"/>
</dbReference>
<feature type="compositionally biased region" description="Acidic residues" evidence="1">
    <location>
        <begin position="292"/>
        <end position="312"/>
    </location>
</feature>
<evidence type="ECO:0000256" key="1">
    <source>
        <dbReference type="SAM" id="MobiDB-lite"/>
    </source>
</evidence>
<protein>
    <submittedName>
        <fullName evidence="2">Cytochrome P450</fullName>
    </submittedName>
</protein>
<dbReference type="STRING" id="35608.A0A2U1PAQ8"/>
<proteinExistence type="predicted"/>
<dbReference type="Gene3D" id="3.30.70.330">
    <property type="match status" value="1"/>
</dbReference>
<name>A0A2U1PAQ8_ARTAN</name>
<dbReference type="Gene3D" id="3.60.10.10">
    <property type="entry name" value="Endonuclease/exonuclease/phosphatase"/>
    <property type="match status" value="1"/>
</dbReference>
<feature type="compositionally biased region" description="Low complexity" evidence="1">
    <location>
        <begin position="427"/>
        <end position="443"/>
    </location>
</feature>
<dbReference type="GO" id="GO:0003676">
    <property type="term" value="F:nucleic acid binding"/>
    <property type="evidence" value="ECO:0007669"/>
    <property type="project" value="InterPro"/>
</dbReference>
<dbReference type="SUPFAM" id="SSF54928">
    <property type="entry name" value="RNA-binding domain, RBD"/>
    <property type="match status" value="1"/>
</dbReference>
<reference evidence="2 3" key="1">
    <citation type="journal article" date="2018" name="Mol. Plant">
        <title>The genome of Artemisia annua provides insight into the evolution of Asteraceae family and artemisinin biosynthesis.</title>
        <authorList>
            <person name="Shen Q."/>
            <person name="Zhang L."/>
            <person name="Liao Z."/>
            <person name="Wang S."/>
            <person name="Yan T."/>
            <person name="Shi P."/>
            <person name="Liu M."/>
            <person name="Fu X."/>
            <person name="Pan Q."/>
            <person name="Wang Y."/>
            <person name="Lv Z."/>
            <person name="Lu X."/>
            <person name="Zhang F."/>
            <person name="Jiang W."/>
            <person name="Ma Y."/>
            <person name="Chen M."/>
            <person name="Hao X."/>
            <person name="Li L."/>
            <person name="Tang Y."/>
            <person name="Lv G."/>
            <person name="Zhou Y."/>
            <person name="Sun X."/>
            <person name="Brodelius P.E."/>
            <person name="Rose J.K.C."/>
            <person name="Tang K."/>
        </authorList>
    </citation>
    <scope>NUCLEOTIDE SEQUENCE [LARGE SCALE GENOMIC DNA]</scope>
    <source>
        <strain evidence="3">cv. Huhao1</strain>
        <tissue evidence="2">Leaf</tissue>
    </source>
</reference>
<dbReference type="EMBL" id="PKPP01001425">
    <property type="protein sequence ID" value="PWA82838.1"/>
    <property type="molecule type" value="Genomic_DNA"/>
</dbReference>
<organism evidence="2 3">
    <name type="scientific">Artemisia annua</name>
    <name type="common">Sweet wormwood</name>
    <dbReference type="NCBI Taxonomy" id="35608"/>
    <lineage>
        <taxon>Eukaryota</taxon>
        <taxon>Viridiplantae</taxon>
        <taxon>Streptophyta</taxon>
        <taxon>Embryophyta</taxon>
        <taxon>Tracheophyta</taxon>
        <taxon>Spermatophyta</taxon>
        <taxon>Magnoliopsida</taxon>
        <taxon>eudicotyledons</taxon>
        <taxon>Gunneridae</taxon>
        <taxon>Pentapetalae</taxon>
        <taxon>asterids</taxon>
        <taxon>campanulids</taxon>
        <taxon>Asterales</taxon>
        <taxon>Asteraceae</taxon>
        <taxon>Asteroideae</taxon>
        <taxon>Anthemideae</taxon>
        <taxon>Artemisiinae</taxon>
        <taxon>Artemisia</taxon>
    </lineage>
</organism>
<evidence type="ECO:0000313" key="3">
    <source>
        <dbReference type="Proteomes" id="UP000245207"/>
    </source>
</evidence>
<accession>A0A2U1PAQ8</accession>
<sequence length="802" mass="90031">MQEVFKRYGQVNNVYIARKRNTQGNRFGFASFAKITNTVAFEKKLNTICIGIQRVRCNVARYQKKDYNSNFNNMKSKYPVTTNRDNKKPTIISNATKPGASFADALKGINPYHKPQSPTRINPILPPPPNNRTNSSIIIELHSIVSANLTQNLIIDEGFLDFSIKYLGGLHLLIIFNDQKRAEKALTNKTLTTHFKTLKPWSYNIRIQDRVTWLSISGLPPHLWLTNVFSSIAENWVGSSFQKNVARDNSIGHSEKCSEFIPIRVSEVDGEIDSLFNGYTLTSSIFGSSNGDIEDGDDSGEDSDENSEEEDGPLGATNEDTFLENAGVPRNSDTGPEIPSEEESTSNLGKQDKDKTNPLHGPDSMPKTIPVNVCDTQGSQQAATSPTPKYKSIRKTTMVHTKQRNHSVPASSSSKSLLHHTKKKKATSSSQRSKPTSSSSSESLEVNKTMEVGNALGFNMVGKEKVVAHALVYAPQALNRKKKLWLDIEALVQSENCLSVVMGDFNEVPNENERLGSRFCRRSASVFNEFILSAGLLDSPMGGMRFTRMNSLDLKLSKIDRILVSKHVMDRWPNSHTLALTKEFSDHSPIILINSVNDYGPTPFKFYNSWLQHNDFCTIINDSWSTLINCHSTNPAVKFKLKLKHLKYNLKNWRSSINATETAAAQELREKIDEIDRRAELSPLSVMDVDVRMETVKMLAEMEHLIGPREQGGLGIGSLKIFNQAMLVKWWWHFLLEENALWRKIIVSIHGTCGGLRMDSASPYKSGPWYHIMRLKDEFSTYGVTLPSIFKRKVGNGASTRF</sequence>
<gene>
    <name evidence="2" type="ORF">CTI12_AA041270</name>
</gene>
<feature type="compositionally biased region" description="Polar residues" evidence="1">
    <location>
        <begin position="374"/>
        <end position="387"/>
    </location>
</feature>
<dbReference type="OrthoDB" id="8196670at2759"/>
<dbReference type="InterPro" id="IPR012677">
    <property type="entry name" value="Nucleotide-bd_a/b_plait_sf"/>
</dbReference>
<dbReference type="InterPro" id="IPR035979">
    <property type="entry name" value="RBD_domain_sf"/>
</dbReference>
<dbReference type="InterPro" id="IPR036691">
    <property type="entry name" value="Endo/exonu/phosph_ase_sf"/>
</dbReference>
<dbReference type="SUPFAM" id="SSF56219">
    <property type="entry name" value="DNase I-like"/>
    <property type="match status" value="1"/>
</dbReference>
<dbReference type="PANTHER" id="PTHR33710:SF64">
    <property type="entry name" value="ENDONUCLEASE_EXONUCLEASE_PHOSPHATASE DOMAIN-CONTAINING PROTEIN"/>
    <property type="match status" value="1"/>
</dbReference>